<gene>
    <name evidence="2" type="ORF">LOAG_03610</name>
</gene>
<evidence type="ECO:0000256" key="1">
    <source>
        <dbReference type="SAM" id="MobiDB-lite"/>
    </source>
</evidence>
<dbReference type="OrthoDB" id="10465058at2759"/>
<sequence length="114" mass="12088">MFGNSNSSSSSSSSSSSGGVAHQLATNGTDNTIATIATAAQRMGMSFGIHSLLGLAAARDMHQGTAATYFTTTPQYCTNQTTSFFPHNASHLFTMEMPQSPFDRVQYEPINQGN</sequence>
<protein>
    <submittedName>
        <fullName evidence="2">Uncharacterized protein</fullName>
    </submittedName>
</protein>
<proteinExistence type="predicted"/>
<feature type="region of interest" description="Disordered" evidence="1">
    <location>
        <begin position="1"/>
        <end position="27"/>
    </location>
</feature>
<dbReference type="RefSeq" id="XP_003139195.1">
    <property type="nucleotide sequence ID" value="XM_003139147.1"/>
</dbReference>
<dbReference type="AlphaFoldDB" id="A0A1S0U3R5"/>
<dbReference type="InParanoid" id="A0A1S0U3R5"/>
<dbReference type="EMBL" id="JH712156">
    <property type="protein sequence ID" value="EFO24871.1"/>
    <property type="molecule type" value="Genomic_DNA"/>
</dbReference>
<organism evidence="2">
    <name type="scientific">Loa loa</name>
    <name type="common">Eye worm</name>
    <name type="synonym">Filaria loa</name>
    <dbReference type="NCBI Taxonomy" id="7209"/>
    <lineage>
        <taxon>Eukaryota</taxon>
        <taxon>Metazoa</taxon>
        <taxon>Ecdysozoa</taxon>
        <taxon>Nematoda</taxon>
        <taxon>Chromadorea</taxon>
        <taxon>Rhabditida</taxon>
        <taxon>Spirurina</taxon>
        <taxon>Spiruromorpha</taxon>
        <taxon>Filarioidea</taxon>
        <taxon>Onchocercidae</taxon>
        <taxon>Loa</taxon>
    </lineage>
</organism>
<feature type="compositionally biased region" description="Low complexity" evidence="1">
    <location>
        <begin position="1"/>
        <end position="17"/>
    </location>
</feature>
<dbReference type="KEGG" id="loa:LOAG_03610"/>
<evidence type="ECO:0000313" key="2">
    <source>
        <dbReference type="EMBL" id="EFO24871.1"/>
    </source>
</evidence>
<name>A0A1S0U3R5_LOALO</name>
<dbReference type="GeneID" id="9941005"/>
<accession>A0A1S0U3R5</accession>
<dbReference type="CTD" id="9941005"/>
<reference evidence="2" key="1">
    <citation type="submission" date="2012-04" db="EMBL/GenBank/DDBJ databases">
        <title>The Genome Sequence of Loa loa.</title>
        <authorList>
            <consortium name="The Broad Institute Genome Sequencing Platform"/>
            <consortium name="Broad Institute Genome Sequencing Center for Infectious Disease"/>
            <person name="Nutman T.B."/>
            <person name="Fink D.L."/>
            <person name="Russ C."/>
            <person name="Young S."/>
            <person name="Zeng Q."/>
            <person name="Gargeya S."/>
            <person name="Alvarado L."/>
            <person name="Berlin A."/>
            <person name="Chapman S.B."/>
            <person name="Chen Z."/>
            <person name="Freedman E."/>
            <person name="Gellesch M."/>
            <person name="Goldberg J."/>
            <person name="Griggs A."/>
            <person name="Gujja S."/>
            <person name="Heilman E.R."/>
            <person name="Heiman D."/>
            <person name="Howarth C."/>
            <person name="Mehta T."/>
            <person name="Neiman D."/>
            <person name="Pearson M."/>
            <person name="Roberts A."/>
            <person name="Saif S."/>
            <person name="Shea T."/>
            <person name="Shenoy N."/>
            <person name="Sisk P."/>
            <person name="Stolte C."/>
            <person name="Sykes S."/>
            <person name="White J."/>
            <person name="Yandava C."/>
            <person name="Haas B."/>
            <person name="Henn M.R."/>
            <person name="Nusbaum C."/>
            <person name="Birren B."/>
        </authorList>
    </citation>
    <scope>NUCLEOTIDE SEQUENCE [LARGE SCALE GENOMIC DNA]</scope>
</reference>